<keyword evidence="5 9" id="KW-0240">DNA-directed RNA polymerase</keyword>
<evidence type="ECO:0000256" key="6">
    <source>
        <dbReference type="ARBA" id="ARBA00023163"/>
    </source>
</evidence>
<dbReference type="InterPro" id="IPR008806">
    <property type="entry name" value="RNA_pol_III_Rpc82_C"/>
</dbReference>
<dbReference type="Pfam" id="PF22536">
    <property type="entry name" value="WHD_POLR3C"/>
    <property type="match status" value="1"/>
</dbReference>
<dbReference type="PANTHER" id="PTHR12949:SF0">
    <property type="entry name" value="DNA-DIRECTED RNA POLYMERASE III SUBUNIT RPC3"/>
    <property type="match status" value="1"/>
</dbReference>
<evidence type="ECO:0000256" key="5">
    <source>
        <dbReference type="ARBA" id="ARBA00022478"/>
    </source>
</evidence>
<dbReference type="PANTHER" id="PTHR12949">
    <property type="entry name" value="RNA POLYMERASE III DNA DIRECTED -RELATED"/>
    <property type="match status" value="1"/>
</dbReference>
<evidence type="ECO:0000259" key="12">
    <source>
        <dbReference type="Pfam" id="PF08221"/>
    </source>
</evidence>
<evidence type="ECO:0000256" key="10">
    <source>
        <dbReference type="SAM" id="Coils"/>
    </source>
</evidence>
<reference evidence="14 15" key="1">
    <citation type="journal article" date="2020" name="ISME J.">
        <title>Uncovering the hidden diversity of litter-decomposition mechanisms in mushroom-forming fungi.</title>
        <authorList>
            <person name="Floudas D."/>
            <person name="Bentzer J."/>
            <person name="Ahren D."/>
            <person name="Johansson T."/>
            <person name="Persson P."/>
            <person name="Tunlid A."/>
        </authorList>
    </citation>
    <scope>NUCLEOTIDE SEQUENCE [LARGE SCALE GENOMIC DNA]</scope>
    <source>
        <strain evidence="14 15">CBS 406.79</strain>
    </source>
</reference>
<comment type="caution">
    <text evidence="14">The sequence shown here is derived from an EMBL/GenBank/DDBJ whole genome shotgun (WGS) entry which is preliminary data.</text>
</comment>
<gene>
    <name evidence="14" type="ORF">D9757_001724</name>
</gene>
<proteinExistence type="inferred from homology"/>
<evidence type="ECO:0000256" key="2">
    <source>
        <dbReference type="ARBA" id="ARBA00006835"/>
    </source>
</evidence>
<keyword evidence="10" id="KW-0175">Coiled coil</keyword>
<evidence type="ECO:0000259" key="11">
    <source>
        <dbReference type="Pfam" id="PF05645"/>
    </source>
</evidence>
<feature type="domain" description="RNA polymerase III subunit RPC82-related helix-turn-helix" evidence="12">
    <location>
        <begin position="8"/>
        <end position="64"/>
    </location>
</feature>
<dbReference type="AlphaFoldDB" id="A0A8H5MF90"/>
<keyword evidence="6 9" id="KW-0804">Transcription</keyword>
<comment type="similarity">
    <text evidence="2 9">Belongs to the RNA polymerase beta chain family.</text>
</comment>
<comment type="function">
    <text evidence="8 9">DNA-dependent RNA polymerase catalyzes the transcription of DNA into RNA using the four ribonucleoside triphosphates as substrates. Specific core component of RNA polymerase III which synthesizes small RNAs, such as 5S rRNA and tRNAs.</text>
</comment>
<evidence type="ECO:0000256" key="4">
    <source>
        <dbReference type="ARBA" id="ARBA00016689"/>
    </source>
</evidence>
<evidence type="ECO:0000259" key="13">
    <source>
        <dbReference type="Pfam" id="PF22536"/>
    </source>
</evidence>
<keyword evidence="7 9" id="KW-0539">Nucleus</keyword>
<keyword evidence="15" id="KW-1185">Reference proteome</keyword>
<evidence type="ECO:0000313" key="15">
    <source>
        <dbReference type="Proteomes" id="UP000518752"/>
    </source>
</evidence>
<dbReference type="InterPro" id="IPR039748">
    <property type="entry name" value="RPC3"/>
</dbReference>
<evidence type="ECO:0000256" key="1">
    <source>
        <dbReference type="ARBA" id="ARBA00004123"/>
    </source>
</evidence>
<dbReference type="Proteomes" id="UP000518752">
    <property type="component" value="Unassembled WGS sequence"/>
</dbReference>
<dbReference type="InterPro" id="IPR013197">
    <property type="entry name" value="RNA_pol_III_RPC82-rel_HTH"/>
</dbReference>
<evidence type="ECO:0000256" key="7">
    <source>
        <dbReference type="ARBA" id="ARBA00023242"/>
    </source>
</evidence>
<accession>A0A8H5MF90</accession>
<feature type="domain" description="RNA polymerase III Rpc82 C -terminal" evidence="11">
    <location>
        <begin position="144"/>
        <end position="280"/>
    </location>
</feature>
<dbReference type="InterPro" id="IPR036388">
    <property type="entry name" value="WH-like_DNA-bd_sf"/>
</dbReference>
<feature type="coiled-coil region" evidence="10">
    <location>
        <begin position="186"/>
        <end position="215"/>
    </location>
</feature>
<dbReference type="OrthoDB" id="272392at2759"/>
<protein>
    <recommendedName>
        <fullName evidence="4 9">DNA-directed RNA polymerase III subunit RPC3</fullName>
        <shortName evidence="9">RNA polymerase III subunit C3</shortName>
    </recommendedName>
</protein>
<evidence type="ECO:0000256" key="9">
    <source>
        <dbReference type="RuleBase" id="RU367076"/>
    </source>
</evidence>
<comment type="subcellular location">
    <subcellularLocation>
        <location evidence="1 9">Nucleus</location>
    </subcellularLocation>
</comment>
<dbReference type="Pfam" id="PF05645">
    <property type="entry name" value="RNA_pol_Rpc82"/>
    <property type="match status" value="1"/>
</dbReference>
<evidence type="ECO:0000256" key="8">
    <source>
        <dbReference type="ARBA" id="ARBA00025127"/>
    </source>
</evidence>
<dbReference type="EMBL" id="JAACJN010000008">
    <property type="protein sequence ID" value="KAF5391807.1"/>
    <property type="molecule type" value="Genomic_DNA"/>
</dbReference>
<name>A0A8H5MF90_9AGAR</name>
<dbReference type="GO" id="GO:0005666">
    <property type="term" value="C:RNA polymerase III complex"/>
    <property type="evidence" value="ECO:0007669"/>
    <property type="project" value="UniProtKB-UniRule"/>
</dbReference>
<evidence type="ECO:0000256" key="3">
    <source>
        <dbReference type="ARBA" id="ARBA00011206"/>
    </source>
</evidence>
<dbReference type="GO" id="GO:0003697">
    <property type="term" value="F:single-stranded DNA binding"/>
    <property type="evidence" value="ECO:0007669"/>
    <property type="project" value="UniProtKB-UniRule"/>
</dbReference>
<organism evidence="14 15">
    <name type="scientific">Collybiopsis confluens</name>
    <dbReference type="NCBI Taxonomy" id="2823264"/>
    <lineage>
        <taxon>Eukaryota</taxon>
        <taxon>Fungi</taxon>
        <taxon>Dikarya</taxon>
        <taxon>Basidiomycota</taxon>
        <taxon>Agaricomycotina</taxon>
        <taxon>Agaricomycetes</taxon>
        <taxon>Agaricomycetidae</taxon>
        <taxon>Agaricales</taxon>
        <taxon>Marasmiineae</taxon>
        <taxon>Omphalotaceae</taxon>
        <taxon>Collybiopsis</taxon>
    </lineage>
</organism>
<evidence type="ECO:0000313" key="14">
    <source>
        <dbReference type="EMBL" id="KAF5391807.1"/>
    </source>
</evidence>
<dbReference type="Gene3D" id="1.10.10.10">
    <property type="entry name" value="Winged helix-like DNA-binding domain superfamily/Winged helix DNA-binding domain"/>
    <property type="match status" value="4"/>
</dbReference>
<sequence>MANLHTSNLCVQIISTHFGPLTANVAQILLSRGRLNVVQLIRFTLLRPRLVSNILLVLVQQNIVWHATDGGGSGEQLFEFNIEECLMRLRFGSFVYQAQELFGAAAADIVQLVLHHGKLTPSQILDKLNVVASLDKSPVVYSQALYKLVSKHYLKPSTVSSHISPRDKRIQYEAEEKAKISGFPTSKQLREARVIVEARLKREEEEAEKIGLRKKGSTTEEEETVVDETVYFRVDFDKFNIHTRNTLIEQAARERYNAGSALVIHAILKCTEDSQLSVADIRSDALSISNIILHLSSQEYEDILTSGLVRSSSKTRSPATCIKEYLGLLSNADNPTQTGRAGAFVEFSSKGGGSGKVQVVFDVIARRLRRQILEGVTRERHGAIGVRIVRLLMDTGKMDEKQISKIVMMPLKDVRPLLSALANSSLVSTVEVPKSADRNPTRTFYLWQVDIPKAFSFILNVLYKTLFNISARRQAEHEDDSMLTAVMEKRNRSDVSMDVEGLLSVNEKEILKEWEAKEEKLCILEARVEESVFIVRELGRAAGSSVDELYQ</sequence>
<dbReference type="SUPFAM" id="SSF46785">
    <property type="entry name" value="Winged helix' DNA-binding domain"/>
    <property type="match status" value="1"/>
</dbReference>
<dbReference type="InterPro" id="IPR055207">
    <property type="entry name" value="POLR3C_WHD"/>
</dbReference>
<dbReference type="GO" id="GO:0006351">
    <property type="term" value="P:DNA-templated transcription"/>
    <property type="evidence" value="ECO:0007669"/>
    <property type="project" value="InterPro"/>
</dbReference>
<comment type="subunit">
    <text evidence="3 9">Component of the RNA polymerase III (Pol III) complex consisting of 17 subunits.</text>
</comment>
<dbReference type="InterPro" id="IPR036390">
    <property type="entry name" value="WH_DNA-bd_sf"/>
</dbReference>
<feature type="domain" description="DNA-directed RNA polymerase III subunit RPC3 winged-helix" evidence="13">
    <location>
        <begin position="373"/>
        <end position="449"/>
    </location>
</feature>
<dbReference type="Pfam" id="PF08221">
    <property type="entry name" value="HTH_9"/>
    <property type="match status" value="1"/>
</dbReference>